<dbReference type="InterPro" id="IPR041685">
    <property type="entry name" value="AAA_GajA/Old/RecF-like"/>
</dbReference>
<feature type="region of interest" description="Disordered" evidence="1">
    <location>
        <begin position="141"/>
        <end position="173"/>
    </location>
</feature>
<feature type="compositionally biased region" description="Polar residues" evidence="1">
    <location>
        <begin position="148"/>
        <end position="168"/>
    </location>
</feature>
<dbReference type="InterPro" id="IPR027417">
    <property type="entry name" value="P-loop_NTPase"/>
</dbReference>
<dbReference type="PANTHER" id="PTHR43581">
    <property type="entry name" value="ATP/GTP PHOSPHATASE"/>
    <property type="match status" value="1"/>
</dbReference>
<evidence type="ECO:0000256" key="1">
    <source>
        <dbReference type="SAM" id="MobiDB-lite"/>
    </source>
</evidence>
<feature type="domain" description="Endonuclease GajA/Old nuclease/RecF-like AAA" evidence="2">
    <location>
        <begin position="11"/>
        <end position="382"/>
    </location>
</feature>
<accession>A0A382A298</accession>
<dbReference type="EMBL" id="UINC01023628">
    <property type="protein sequence ID" value="SVA95666.1"/>
    <property type="molecule type" value="Genomic_DNA"/>
</dbReference>
<sequence>MAASRGQGGIMRITRARVNNYKSIDDSSWVELEDVTALVGKNESGKTAFLQAIRKINSISGADDGFDIHDYPRKGYIRYKRMHEENPCIVAQAEFELSEEEVSEIEANFGAGVLSSNKVVVGKNYKNERHWQVKVSESSSLEGKPGVKTTTFSSVPSSFRNGSSNTQEESSKVDSPVAIKIAEDFLEKWLPKFVYFDNYSIMRGKISINELKQRTKEVGALDDSDRTFMSLLTLSGVSLEDLEEDLSYEDIKVELESASITITDEIFEYWQQNRQLKVEFDLSQADPNNPAEGKILHVRIENARHRVTVSFDERSKGFVWFFSFLSYFSHLEETEKSDLVILLDEPGTALHAMAQKDFLRFMDERLAPYCQVIYTTHSPFMVDLGKLSRVRTVQDMDGRGTVVSHDAVENDSETVFPLQMALGYQMAQTLFMAPHCLMVNSASDLIFFQTMGEMAAARGAARMDPRWVVVPVGSAENLPTFVSLLGENYVSVAVMMDITPTNKERVERINVSKGKKSNDNTVKWVEVTRVRDADIEDLFEPNFYLKLVNLSYYTDLDKPLTMKMISESNPRIVERVKDYFSSEGISGGEFDRYKPASYLLEHFDELREEIVDETVDRIGSLIERINGLLPSTILAARNGHGTTGVPAASEVVVGS</sequence>
<proteinExistence type="predicted"/>
<reference evidence="3" key="1">
    <citation type="submission" date="2018-05" db="EMBL/GenBank/DDBJ databases">
        <authorList>
            <person name="Lanie J.A."/>
            <person name="Ng W.-L."/>
            <person name="Kazmierczak K.M."/>
            <person name="Andrzejewski T.M."/>
            <person name="Davidsen T.M."/>
            <person name="Wayne K.J."/>
            <person name="Tettelin H."/>
            <person name="Glass J.I."/>
            <person name="Rusch D."/>
            <person name="Podicherti R."/>
            <person name="Tsui H.-C.T."/>
            <person name="Winkler M.E."/>
        </authorList>
    </citation>
    <scope>NUCLEOTIDE SEQUENCE</scope>
</reference>
<dbReference type="PANTHER" id="PTHR43581:SF3">
    <property type="entry name" value="AAA+ ATPASE DOMAIN-CONTAINING PROTEIN"/>
    <property type="match status" value="1"/>
</dbReference>
<name>A0A382A298_9ZZZZ</name>
<dbReference type="InterPro" id="IPR051396">
    <property type="entry name" value="Bact_Antivir_Def_Nuclease"/>
</dbReference>
<dbReference type="CDD" id="cd00267">
    <property type="entry name" value="ABC_ATPase"/>
    <property type="match status" value="1"/>
</dbReference>
<dbReference type="AlphaFoldDB" id="A0A382A298"/>
<evidence type="ECO:0000313" key="3">
    <source>
        <dbReference type="EMBL" id="SVA95666.1"/>
    </source>
</evidence>
<gene>
    <name evidence="3" type="ORF">METZ01_LOCUS148520</name>
</gene>
<dbReference type="Pfam" id="PF13175">
    <property type="entry name" value="AAA_15"/>
    <property type="match status" value="1"/>
</dbReference>
<dbReference type="Gene3D" id="3.40.50.300">
    <property type="entry name" value="P-loop containing nucleotide triphosphate hydrolases"/>
    <property type="match status" value="1"/>
</dbReference>
<protein>
    <recommendedName>
        <fullName evidence="2">Endonuclease GajA/Old nuclease/RecF-like AAA domain-containing protein</fullName>
    </recommendedName>
</protein>
<evidence type="ECO:0000259" key="2">
    <source>
        <dbReference type="Pfam" id="PF13175"/>
    </source>
</evidence>
<dbReference type="SUPFAM" id="SSF52540">
    <property type="entry name" value="P-loop containing nucleoside triphosphate hydrolases"/>
    <property type="match status" value="1"/>
</dbReference>
<organism evidence="3">
    <name type="scientific">marine metagenome</name>
    <dbReference type="NCBI Taxonomy" id="408172"/>
    <lineage>
        <taxon>unclassified sequences</taxon>
        <taxon>metagenomes</taxon>
        <taxon>ecological metagenomes</taxon>
    </lineage>
</organism>